<dbReference type="InterPro" id="IPR001789">
    <property type="entry name" value="Sig_transdc_resp-reg_receiver"/>
</dbReference>
<dbReference type="PANTHER" id="PTHR37299">
    <property type="entry name" value="TRANSCRIPTIONAL REGULATOR-RELATED"/>
    <property type="match status" value="1"/>
</dbReference>
<dbReference type="OrthoDB" id="236568at2"/>
<feature type="domain" description="HTH LytTR-type" evidence="4">
    <location>
        <begin position="131"/>
        <end position="234"/>
    </location>
</feature>
<feature type="modified residue" description="4-aspartylphosphate" evidence="2">
    <location>
        <position position="53"/>
    </location>
</feature>
<dbReference type="AlphaFoldDB" id="A0A2K4XBC1"/>
<dbReference type="PANTHER" id="PTHR37299:SF1">
    <property type="entry name" value="STAGE 0 SPORULATION PROTEIN A HOMOLOG"/>
    <property type="match status" value="1"/>
</dbReference>
<evidence type="ECO:0000313" key="5">
    <source>
        <dbReference type="EMBL" id="MBE0383725.1"/>
    </source>
</evidence>
<keyword evidence="1" id="KW-0902">Two-component regulatory system</keyword>
<evidence type="ECO:0000256" key="2">
    <source>
        <dbReference type="PROSITE-ProRule" id="PRU00169"/>
    </source>
</evidence>
<dbReference type="Pfam" id="PF04397">
    <property type="entry name" value="LytTR"/>
    <property type="match status" value="1"/>
</dbReference>
<evidence type="ECO:0000313" key="7">
    <source>
        <dbReference type="Proteomes" id="UP000238288"/>
    </source>
</evidence>
<evidence type="ECO:0000313" key="6">
    <source>
        <dbReference type="EMBL" id="SOU41620.1"/>
    </source>
</evidence>
<dbReference type="RefSeq" id="WP_104643092.1">
    <property type="nucleotide sequence ID" value="NZ_AQGW01000023.1"/>
</dbReference>
<dbReference type="InterPro" id="IPR046947">
    <property type="entry name" value="LytR-like"/>
</dbReference>
<dbReference type="Gene3D" id="2.40.50.1020">
    <property type="entry name" value="LytTr DNA-binding domain"/>
    <property type="match status" value="1"/>
</dbReference>
<dbReference type="GO" id="GO:0000156">
    <property type="term" value="F:phosphorelay response regulator activity"/>
    <property type="evidence" value="ECO:0007669"/>
    <property type="project" value="InterPro"/>
</dbReference>
<feature type="domain" description="Response regulatory" evidence="3">
    <location>
        <begin position="2"/>
        <end position="116"/>
    </location>
</feature>
<dbReference type="InterPro" id="IPR011006">
    <property type="entry name" value="CheY-like_superfamily"/>
</dbReference>
<dbReference type="EMBL" id="LT965928">
    <property type="protein sequence ID" value="SOU41620.1"/>
    <property type="molecule type" value="Genomic_DNA"/>
</dbReference>
<name>A0A2K4XBC1_PSEVC</name>
<dbReference type="SMART" id="SM00850">
    <property type="entry name" value="LytTR"/>
    <property type="match status" value="1"/>
</dbReference>
<dbReference type="GO" id="GO:0003677">
    <property type="term" value="F:DNA binding"/>
    <property type="evidence" value="ECO:0007669"/>
    <property type="project" value="InterPro"/>
</dbReference>
<evidence type="ECO:0000259" key="3">
    <source>
        <dbReference type="PROSITE" id="PS50110"/>
    </source>
</evidence>
<evidence type="ECO:0000313" key="8">
    <source>
        <dbReference type="Proteomes" id="UP000615003"/>
    </source>
</evidence>
<keyword evidence="2" id="KW-0597">Phosphoprotein</keyword>
<protein>
    <submittedName>
        <fullName evidence="6">Positive alginate biosynthesis regulatory protein</fullName>
    </submittedName>
    <submittedName>
        <fullName evidence="5">Two-component system, LytT family, response regulator AlgR</fullName>
    </submittedName>
</protein>
<dbReference type="EMBL" id="AQGW01000023">
    <property type="protein sequence ID" value="MBE0383725.1"/>
    <property type="molecule type" value="Genomic_DNA"/>
</dbReference>
<sequence>MNVLIVDDEPLARMRLIRLLAHDKSIVIKGEAGNGNEALLLIKKHTPDLIFLDVDMPGLNGLQVANELNNLALPPAVVFITAHPEHALDALQLSAAGYLVKPVTEQSLVKVLEQVGRLNKAHVQKQQSTKISYQLGGTIKSVELDNVYYFNAQEKYTNMVFEGGEAFIESSLKQLESQYPAQLVRIHRNTLVNKSKLLSLNTHGPGLHSVELMGCNDHLTVSRRELKTVKKILN</sequence>
<dbReference type="SUPFAM" id="SSF52172">
    <property type="entry name" value="CheY-like"/>
    <property type="match status" value="1"/>
</dbReference>
<dbReference type="Proteomes" id="UP000238288">
    <property type="component" value="Chromosome PCAR9a"/>
</dbReference>
<dbReference type="Gene3D" id="3.40.50.2300">
    <property type="match status" value="1"/>
</dbReference>
<dbReference type="Pfam" id="PF00072">
    <property type="entry name" value="Response_reg"/>
    <property type="match status" value="1"/>
</dbReference>
<proteinExistence type="predicted"/>
<gene>
    <name evidence="6" type="primary">algR</name>
    <name evidence="6" type="ORF">PCAR9_A30809</name>
    <name evidence="5" type="ORF">PCARR_a2036</name>
</gene>
<dbReference type="SMART" id="SM00448">
    <property type="entry name" value="REC"/>
    <property type="match status" value="1"/>
</dbReference>
<reference evidence="6 7" key="2">
    <citation type="submission" date="2017-11" db="EMBL/GenBank/DDBJ databases">
        <authorList>
            <person name="Han C.G."/>
        </authorList>
    </citation>
    <scope>NUCLEOTIDE SEQUENCE [LARGE SCALE GENOMIC DNA]</scope>
    <source>
        <strain evidence="7">ATCC 43555</strain>
        <strain evidence="6">ATCC43555</strain>
    </source>
</reference>
<dbReference type="PROSITE" id="PS50110">
    <property type="entry name" value="RESPONSE_REGULATORY"/>
    <property type="match status" value="1"/>
</dbReference>
<dbReference type="Proteomes" id="UP000615003">
    <property type="component" value="Unassembled WGS sequence"/>
</dbReference>
<evidence type="ECO:0000259" key="4">
    <source>
        <dbReference type="PROSITE" id="PS50930"/>
    </source>
</evidence>
<accession>A0A2K4XBC1</accession>
<organism evidence="6 7">
    <name type="scientific">Pseudoalteromonas carrageenovora IAM 12662</name>
    <dbReference type="NCBI Taxonomy" id="1314868"/>
    <lineage>
        <taxon>Bacteria</taxon>
        <taxon>Pseudomonadati</taxon>
        <taxon>Pseudomonadota</taxon>
        <taxon>Gammaproteobacteria</taxon>
        <taxon>Alteromonadales</taxon>
        <taxon>Pseudoalteromonadaceae</taxon>
        <taxon>Pseudoalteromonas</taxon>
    </lineage>
</organism>
<evidence type="ECO:0000256" key="1">
    <source>
        <dbReference type="ARBA" id="ARBA00023012"/>
    </source>
</evidence>
<dbReference type="InterPro" id="IPR007492">
    <property type="entry name" value="LytTR_DNA-bd_dom"/>
</dbReference>
<keyword evidence="8" id="KW-1185">Reference proteome</keyword>
<dbReference type="GeneID" id="93664303"/>
<dbReference type="PROSITE" id="PS50930">
    <property type="entry name" value="HTH_LYTTR"/>
    <property type="match status" value="1"/>
</dbReference>
<reference evidence="5 8" key="1">
    <citation type="submission" date="2015-06" db="EMBL/GenBank/DDBJ databases">
        <title>Genome sequence of Pseudoalteromonas carrageenovora.</title>
        <authorList>
            <person name="Xie B.-B."/>
            <person name="Rong J.-C."/>
            <person name="Qin Q.-L."/>
            <person name="Zhang Y.-Z."/>
        </authorList>
    </citation>
    <scope>NUCLEOTIDE SEQUENCE [LARGE SCALE GENOMIC DNA]</scope>
    <source>
        <strain evidence="5 8">IAM 12662</strain>
    </source>
</reference>